<dbReference type="InterPro" id="IPR008974">
    <property type="entry name" value="TRAF-like"/>
</dbReference>
<dbReference type="Pfam" id="PF00651">
    <property type="entry name" value="BTB"/>
    <property type="match status" value="1"/>
</dbReference>
<evidence type="ECO:0000313" key="2">
    <source>
        <dbReference type="Proteomes" id="UP000046392"/>
    </source>
</evidence>
<dbReference type="SMART" id="SM00225">
    <property type="entry name" value="BTB"/>
    <property type="match status" value="1"/>
</dbReference>
<dbReference type="InterPro" id="IPR011333">
    <property type="entry name" value="SKP1/BTB/POZ_sf"/>
</dbReference>
<organism evidence="2 3">
    <name type="scientific">Strongyloides papillosus</name>
    <name type="common">Intestinal threadworm</name>
    <dbReference type="NCBI Taxonomy" id="174720"/>
    <lineage>
        <taxon>Eukaryota</taxon>
        <taxon>Metazoa</taxon>
        <taxon>Ecdysozoa</taxon>
        <taxon>Nematoda</taxon>
        <taxon>Chromadorea</taxon>
        <taxon>Rhabditida</taxon>
        <taxon>Tylenchina</taxon>
        <taxon>Panagrolaimomorpha</taxon>
        <taxon>Strongyloidoidea</taxon>
        <taxon>Strongyloididae</taxon>
        <taxon>Strongyloides</taxon>
    </lineage>
</organism>
<dbReference type="InterPro" id="IPR000210">
    <property type="entry name" value="BTB/POZ_dom"/>
</dbReference>
<reference evidence="3" key="1">
    <citation type="submission" date="2017-02" db="UniProtKB">
        <authorList>
            <consortium name="WormBaseParasite"/>
        </authorList>
    </citation>
    <scope>IDENTIFICATION</scope>
</reference>
<dbReference type="PROSITE" id="PS50097">
    <property type="entry name" value="BTB"/>
    <property type="match status" value="1"/>
</dbReference>
<evidence type="ECO:0000259" key="1">
    <source>
        <dbReference type="PROSITE" id="PS50097"/>
    </source>
</evidence>
<dbReference type="Gene3D" id="1.25.40.420">
    <property type="match status" value="1"/>
</dbReference>
<dbReference type="WBParaSite" id="SPAL_0001479200.1">
    <property type="protein sequence ID" value="SPAL_0001479200.1"/>
    <property type="gene ID" value="SPAL_0001479200"/>
</dbReference>
<protein>
    <submittedName>
        <fullName evidence="3">BTB domain-containing protein</fullName>
    </submittedName>
</protein>
<dbReference type="SUPFAM" id="SSF49599">
    <property type="entry name" value="TRAF domain-like"/>
    <property type="match status" value="1"/>
</dbReference>
<dbReference type="PANTHER" id="PTHR24413">
    <property type="entry name" value="SPECKLE-TYPE POZ PROTEIN"/>
    <property type="match status" value="1"/>
</dbReference>
<evidence type="ECO:0000313" key="3">
    <source>
        <dbReference type="WBParaSite" id="SPAL_0001479200.1"/>
    </source>
</evidence>
<dbReference type="AlphaFoldDB" id="A0A0N5CA68"/>
<feature type="domain" description="BTB" evidence="1">
    <location>
        <begin position="217"/>
        <end position="279"/>
    </location>
</feature>
<proteinExistence type="predicted"/>
<dbReference type="Gene3D" id="3.30.710.10">
    <property type="entry name" value="Potassium Channel Kv1.1, Chain A"/>
    <property type="match status" value="1"/>
</dbReference>
<dbReference type="STRING" id="174720.A0A0N5CA68"/>
<dbReference type="Proteomes" id="UP000046392">
    <property type="component" value="Unplaced"/>
</dbReference>
<keyword evidence="2" id="KW-1185">Reference proteome</keyword>
<dbReference type="SUPFAM" id="SSF54695">
    <property type="entry name" value="POZ domain"/>
    <property type="match status" value="1"/>
</dbReference>
<accession>A0A0N5CA68</accession>
<dbReference type="Gene3D" id="2.60.210.10">
    <property type="entry name" value="Apoptosis, Tumor Necrosis Factor Receptor Associated Protein 2, Chain A"/>
    <property type="match status" value="1"/>
</dbReference>
<sequence>MDSEDSNVDCNTKNSVKRISFTYAIENFPICGGNSPICNSYDSNTGKKCEYDQKCQKCREQSHIIDNGHTSIFKMDCNVNCFLKIDPIGSVGLEDEYDYVSLRLEFTGFNRKKIVTLCKFSILNANGKEEYRSVVGVENFDTNKNFYYLEKFIKISDLLEKKSILLPNDRLIVCFEIFYLFCDDEYISGISETTHIGGPLNRFLNGISRMLDSSEYYDCIIKVEGSEINVHKCIIATGSEVLRSTLKNKSSEHESNVIEINDFSLEVVKEMVNYLYTGRSPRVDEMAAEMLEIAEKYKLEGLKFITTESLFKSLNVKNACYYLEKSELCSAEILKEFCIRYIYLNADEVVKSENWKRIFNLYPLLVARIFNVAVNID</sequence>
<name>A0A0N5CA68_STREA</name>